<sequence>MPMTLTWTLTLTRRTMQPLWWLLFLPWYGIAATERIVDTKPDAGLQITALQPGEYQRKVANHRKYLLYVPRSLNAGMKAGSKAGTAVPLVLFFHGGGGHMEQAAKAYGWRETAEREGFVLAFPNGSSAFPRSHLATWNAGHCCGYARDEQVDDIAYVKNVLQDIQAQLPINPQQIFASGMSNGGMLAHRLACEMADTFRAVAAVAGTDNTVQCQPSRAISVLHIHAQDDSHVLFQGGAGEDAFRDKSKVTDFTSVADTIKRWQQRLQLPANANRVLQQPGVYSDRWQSTDGRIQLQLVVTESGGHSWPGGKAVRGKQPSTAIDANTLIWQFFQAQLL</sequence>
<proteinExistence type="predicted"/>
<dbReference type="PANTHER" id="PTHR38050:SF2">
    <property type="entry name" value="FERULOYL ESTERASE C-RELATED"/>
    <property type="match status" value="1"/>
</dbReference>
<protein>
    <submittedName>
        <fullName evidence="8">Poly(3-hydroxybutyrate) depolymerase</fullName>
    </submittedName>
</protein>
<keyword evidence="9" id="KW-1185">Reference proteome</keyword>
<keyword evidence="4" id="KW-0732">Signal</keyword>
<comment type="subcellular location">
    <subcellularLocation>
        <location evidence="1">Secreted</location>
    </subcellularLocation>
</comment>
<keyword evidence="6" id="KW-0119">Carbohydrate metabolism</keyword>
<organism evidence="8 9">
    <name type="scientific">Rheinheimera riviphila</name>
    <dbReference type="NCBI Taxonomy" id="1834037"/>
    <lineage>
        <taxon>Bacteria</taxon>
        <taxon>Pseudomonadati</taxon>
        <taxon>Pseudomonadota</taxon>
        <taxon>Gammaproteobacteria</taxon>
        <taxon>Chromatiales</taxon>
        <taxon>Chromatiaceae</taxon>
        <taxon>Rheinheimera</taxon>
    </lineage>
</organism>
<dbReference type="PANTHER" id="PTHR38050">
    <property type="match status" value="1"/>
</dbReference>
<dbReference type="AlphaFoldDB" id="A0A437QIT9"/>
<dbReference type="GO" id="GO:0045493">
    <property type="term" value="P:xylan catabolic process"/>
    <property type="evidence" value="ECO:0007669"/>
    <property type="project" value="UniProtKB-KW"/>
</dbReference>
<accession>A0A437QIT9</accession>
<dbReference type="GO" id="GO:0005576">
    <property type="term" value="C:extracellular region"/>
    <property type="evidence" value="ECO:0007669"/>
    <property type="project" value="UniProtKB-SubCell"/>
</dbReference>
<dbReference type="SUPFAM" id="SSF53474">
    <property type="entry name" value="alpha/beta-Hydrolases"/>
    <property type="match status" value="1"/>
</dbReference>
<dbReference type="EMBL" id="SACS01000018">
    <property type="protein sequence ID" value="RVU34403.1"/>
    <property type="molecule type" value="Genomic_DNA"/>
</dbReference>
<evidence type="ECO:0000313" key="9">
    <source>
        <dbReference type="Proteomes" id="UP000283077"/>
    </source>
</evidence>
<dbReference type="Proteomes" id="UP000283077">
    <property type="component" value="Unassembled WGS sequence"/>
</dbReference>
<evidence type="ECO:0000256" key="5">
    <source>
        <dbReference type="ARBA" id="ARBA00022801"/>
    </source>
</evidence>
<gene>
    <name evidence="8" type="ORF">EOE67_15245</name>
</gene>
<evidence type="ECO:0000256" key="7">
    <source>
        <dbReference type="ARBA" id="ARBA00023326"/>
    </source>
</evidence>
<evidence type="ECO:0000256" key="1">
    <source>
        <dbReference type="ARBA" id="ARBA00004613"/>
    </source>
</evidence>
<evidence type="ECO:0000256" key="4">
    <source>
        <dbReference type="ARBA" id="ARBA00022729"/>
    </source>
</evidence>
<dbReference type="GO" id="GO:0030600">
    <property type="term" value="F:feruloyl esterase activity"/>
    <property type="evidence" value="ECO:0007669"/>
    <property type="project" value="InterPro"/>
</dbReference>
<keyword evidence="3" id="KW-0858">Xylan degradation</keyword>
<evidence type="ECO:0000313" key="8">
    <source>
        <dbReference type="EMBL" id="RVU34403.1"/>
    </source>
</evidence>
<keyword evidence="5" id="KW-0378">Hydrolase</keyword>
<dbReference type="InterPro" id="IPR029058">
    <property type="entry name" value="AB_hydrolase_fold"/>
</dbReference>
<keyword evidence="7" id="KW-0624">Polysaccharide degradation</keyword>
<dbReference type="InterPro" id="IPR010126">
    <property type="entry name" value="Esterase_phb"/>
</dbReference>
<dbReference type="Pfam" id="PF10503">
    <property type="entry name" value="Esterase_PHB"/>
    <property type="match status" value="1"/>
</dbReference>
<keyword evidence="2" id="KW-0964">Secreted</keyword>
<evidence type="ECO:0000256" key="6">
    <source>
        <dbReference type="ARBA" id="ARBA00023277"/>
    </source>
</evidence>
<comment type="caution">
    <text evidence="8">The sequence shown here is derived from an EMBL/GenBank/DDBJ whole genome shotgun (WGS) entry which is preliminary data.</text>
</comment>
<dbReference type="Gene3D" id="3.40.50.1820">
    <property type="entry name" value="alpha/beta hydrolase"/>
    <property type="match status" value="1"/>
</dbReference>
<dbReference type="OrthoDB" id="5857410at2"/>
<dbReference type="InterPro" id="IPR043595">
    <property type="entry name" value="FaeB/C/D"/>
</dbReference>
<evidence type="ECO:0000256" key="2">
    <source>
        <dbReference type="ARBA" id="ARBA00022525"/>
    </source>
</evidence>
<evidence type="ECO:0000256" key="3">
    <source>
        <dbReference type="ARBA" id="ARBA00022651"/>
    </source>
</evidence>
<reference evidence="8 9" key="1">
    <citation type="submission" date="2019-01" db="EMBL/GenBank/DDBJ databases">
        <authorList>
            <person name="Chen W.-M."/>
        </authorList>
    </citation>
    <scope>NUCLEOTIDE SEQUENCE [LARGE SCALE GENOMIC DNA]</scope>
    <source>
        <strain evidence="8 9">KYPC3</strain>
    </source>
</reference>
<name>A0A437QIT9_9GAMM</name>